<sequence>MPPQHLMLNACRMALRLFCLPLAAVGQVRRSRHPVLKGIIISILATKTLIAFALLDYRIASLTDIPRRPVKFSAKQSRKVVTVAKTAAVRDFCHAMIAMAQ</sequence>
<dbReference type="Proteomes" id="UP000039541">
    <property type="component" value="Unassembled WGS sequence"/>
</dbReference>
<evidence type="ECO:0000313" key="1">
    <source>
        <dbReference type="EMBL" id="CNT87471.1"/>
    </source>
</evidence>
<gene>
    <name evidence="1" type="ORF">ERS008202_01274</name>
</gene>
<protein>
    <submittedName>
        <fullName evidence="1">Uncharacterized protein</fullName>
    </submittedName>
</protein>
<evidence type="ECO:0000313" key="2">
    <source>
        <dbReference type="Proteomes" id="UP000039541"/>
    </source>
</evidence>
<dbReference type="AlphaFoldDB" id="A0A655BZ38"/>
<accession>A0A655BZ38</accession>
<organism evidence="1 2">
    <name type="scientific">Salmonella enterica subsp. enterica serovar Bovismorbificans</name>
    <dbReference type="NCBI Taxonomy" id="58097"/>
    <lineage>
        <taxon>Bacteria</taxon>
        <taxon>Pseudomonadati</taxon>
        <taxon>Pseudomonadota</taxon>
        <taxon>Gammaproteobacteria</taxon>
        <taxon>Enterobacterales</taxon>
        <taxon>Enterobacteriaceae</taxon>
        <taxon>Salmonella</taxon>
    </lineage>
</organism>
<dbReference type="EMBL" id="CQPC01000012">
    <property type="protein sequence ID" value="CNT87471.1"/>
    <property type="molecule type" value="Genomic_DNA"/>
</dbReference>
<reference evidence="1 2" key="1">
    <citation type="submission" date="2015-03" db="EMBL/GenBank/DDBJ databases">
        <authorList>
            <consortium name="Pathogen Informatics"/>
        </authorList>
    </citation>
    <scope>NUCLEOTIDE SEQUENCE [LARGE SCALE GENOMIC DNA]</scope>
    <source>
        <strain evidence="1 2">3476</strain>
    </source>
</reference>
<proteinExistence type="predicted"/>
<name>A0A655BZ38_SALET</name>